<dbReference type="Pfam" id="PF00534">
    <property type="entry name" value="Glycos_transf_1"/>
    <property type="match status" value="1"/>
</dbReference>
<dbReference type="PANTHER" id="PTHR45825">
    <property type="entry name" value="GRANULE-BOUND STARCH SYNTHASE 1, CHLOROPLASTIC/AMYLOPLASTIC"/>
    <property type="match status" value="1"/>
</dbReference>
<feature type="domain" description="Glycosyl transferase family 1" evidence="9">
    <location>
        <begin position="298"/>
        <end position="444"/>
    </location>
</feature>
<sequence length="487" mass="55193">MKILIASPEIHPFVKTGGLADVTGALPKALNKLGIETRVILPKHKGIDELGLPMEYRNYKIACQISQGFVEAEIVESRYDGVTAYLVEKDEYYYRDYLYSTPDGDYLDNAERFIFFSKSLFEAMKVVNYIPDVLHCNDWETALAPVFLKTLYNADDRLKGISTLLTIHNLGYQGLFWHHDMHLLNMGWEYFTPDYLEFFGKINFLKGGIVFSDILNTVSKKYSEEIQTPEFGWGLDGVLRARKQDLYGIVNGIDYENWSPENDLLLPARYTADDIANKALCKKVLQETFGLPVERDIPLLATISRLADQKGFDLVAAALHEVLSLGGGLQYVVLGQGERRYQDLFTELAKKYPKSFALKIAYDNGLAHLIEGGADMFLMPSRYEPCGLNQLYSLKYGTIPVVRGVGGLEDTVIDYTTSPATGTGFKFYDYSKTALLDAIERALTVYRDTNAWLQLIKRCMAVDFSWDRSAEEYVELYGKAVKKHESH</sequence>
<evidence type="ECO:0000256" key="6">
    <source>
        <dbReference type="ARBA" id="ARBA00022679"/>
    </source>
</evidence>
<dbReference type="NCBIfam" id="TIGR02095">
    <property type="entry name" value="glgA"/>
    <property type="match status" value="1"/>
</dbReference>
<evidence type="ECO:0000256" key="1">
    <source>
        <dbReference type="ARBA" id="ARBA00001478"/>
    </source>
</evidence>
<comment type="function">
    <text evidence="2 8">Synthesizes alpha-1,4-glucan chains using ADP-glucose.</text>
</comment>
<dbReference type="GO" id="GO:0004373">
    <property type="term" value="F:alpha-1,4-glucan glucosyltransferase (UDP-glucose donor) activity"/>
    <property type="evidence" value="ECO:0007669"/>
    <property type="project" value="InterPro"/>
</dbReference>
<comment type="pathway">
    <text evidence="3 8">Glycan biosynthesis; glycogen biosynthesis.</text>
</comment>
<feature type="domain" description="Starch synthase catalytic" evidence="10">
    <location>
        <begin position="2"/>
        <end position="240"/>
    </location>
</feature>
<dbReference type="PANTHER" id="PTHR45825:SF11">
    <property type="entry name" value="ALPHA AMYLASE DOMAIN-CONTAINING PROTEIN"/>
    <property type="match status" value="1"/>
</dbReference>
<dbReference type="Proteomes" id="UP000777265">
    <property type="component" value="Unassembled WGS sequence"/>
</dbReference>
<protein>
    <recommendedName>
        <fullName evidence="8">Glycogen synthase</fullName>
        <ecNumber evidence="8">2.4.1.21</ecNumber>
    </recommendedName>
    <alternativeName>
        <fullName evidence="8">Starch [bacterial glycogen] synthase</fullName>
    </alternativeName>
</protein>
<dbReference type="GO" id="GO:0005978">
    <property type="term" value="P:glycogen biosynthetic process"/>
    <property type="evidence" value="ECO:0007669"/>
    <property type="project" value="UniProtKB-UniRule"/>
</dbReference>
<accession>A0A971S133</accession>
<keyword evidence="6 8" id="KW-0808">Transferase</keyword>
<gene>
    <name evidence="8 11" type="primary">glgA</name>
    <name evidence="11" type="ORF">GXY80_11395</name>
</gene>
<comment type="caution">
    <text evidence="11">The sequence shown here is derived from an EMBL/GenBank/DDBJ whole genome shotgun (WGS) entry which is preliminary data.</text>
</comment>
<evidence type="ECO:0000259" key="10">
    <source>
        <dbReference type="Pfam" id="PF08323"/>
    </source>
</evidence>
<organism evidence="11 12">
    <name type="scientific">Syntrophorhabdus aromaticivorans</name>
    <dbReference type="NCBI Taxonomy" id="328301"/>
    <lineage>
        <taxon>Bacteria</taxon>
        <taxon>Pseudomonadati</taxon>
        <taxon>Thermodesulfobacteriota</taxon>
        <taxon>Syntrophorhabdia</taxon>
        <taxon>Syntrophorhabdales</taxon>
        <taxon>Syntrophorhabdaceae</taxon>
        <taxon>Syntrophorhabdus</taxon>
    </lineage>
</organism>
<dbReference type="Gene3D" id="3.40.50.2000">
    <property type="entry name" value="Glycogen Phosphorylase B"/>
    <property type="match status" value="2"/>
</dbReference>
<feature type="binding site" evidence="8">
    <location>
        <position position="15"/>
    </location>
    <ligand>
        <name>ADP-alpha-D-glucose</name>
        <dbReference type="ChEBI" id="CHEBI:57498"/>
    </ligand>
</feature>
<evidence type="ECO:0000256" key="5">
    <source>
        <dbReference type="ARBA" id="ARBA00022676"/>
    </source>
</evidence>
<dbReference type="EMBL" id="JAAYEE010000210">
    <property type="protein sequence ID" value="NLW36065.1"/>
    <property type="molecule type" value="Genomic_DNA"/>
</dbReference>
<evidence type="ECO:0000256" key="2">
    <source>
        <dbReference type="ARBA" id="ARBA00002764"/>
    </source>
</evidence>
<reference evidence="11" key="2">
    <citation type="submission" date="2020-01" db="EMBL/GenBank/DDBJ databases">
        <authorList>
            <person name="Campanaro S."/>
        </authorList>
    </citation>
    <scope>NUCLEOTIDE SEQUENCE</scope>
    <source>
        <strain evidence="11">AS06rmzACSIP_7</strain>
    </source>
</reference>
<keyword evidence="7 8" id="KW-0320">Glycogen biosynthesis</keyword>
<dbReference type="InterPro" id="IPR001296">
    <property type="entry name" value="Glyco_trans_1"/>
</dbReference>
<evidence type="ECO:0000313" key="11">
    <source>
        <dbReference type="EMBL" id="NLW36065.1"/>
    </source>
</evidence>
<keyword evidence="5 8" id="KW-0328">Glycosyltransferase</keyword>
<evidence type="ECO:0000256" key="4">
    <source>
        <dbReference type="ARBA" id="ARBA00010281"/>
    </source>
</evidence>
<dbReference type="Pfam" id="PF08323">
    <property type="entry name" value="Glyco_transf_5"/>
    <property type="match status" value="1"/>
</dbReference>
<evidence type="ECO:0000256" key="7">
    <source>
        <dbReference type="ARBA" id="ARBA00023056"/>
    </source>
</evidence>
<evidence type="ECO:0000313" key="12">
    <source>
        <dbReference type="Proteomes" id="UP000777265"/>
    </source>
</evidence>
<dbReference type="NCBIfam" id="NF001899">
    <property type="entry name" value="PRK00654.1-2"/>
    <property type="match status" value="1"/>
</dbReference>
<dbReference type="AlphaFoldDB" id="A0A971S133"/>
<name>A0A971S133_9BACT</name>
<proteinExistence type="inferred from homology"/>
<dbReference type="InterPro" id="IPR013534">
    <property type="entry name" value="Starch_synth_cat_dom"/>
</dbReference>
<reference evidence="11" key="1">
    <citation type="journal article" date="2020" name="Biotechnol. Biofuels">
        <title>New insights from the biogas microbiome by comprehensive genome-resolved metagenomics of nearly 1600 species originating from multiple anaerobic digesters.</title>
        <authorList>
            <person name="Campanaro S."/>
            <person name="Treu L."/>
            <person name="Rodriguez-R L.M."/>
            <person name="Kovalovszki A."/>
            <person name="Ziels R.M."/>
            <person name="Maus I."/>
            <person name="Zhu X."/>
            <person name="Kougias P.G."/>
            <person name="Basile A."/>
            <person name="Luo G."/>
            <person name="Schluter A."/>
            <person name="Konstantinidis K.T."/>
            <person name="Angelidaki I."/>
        </authorList>
    </citation>
    <scope>NUCLEOTIDE SEQUENCE</scope>
    <source>
        <strain evidence="11">AS06rmzACSIP_7</strain>
    </source>
</reference>
<dbReference type="InterPro" id="IPR011835">
    <property type="entry name" value="GS/SS"/>
</dbReference>
<comment type="catalytic activity">
    <reaction evidence="1 8">
        <text>[(1-&gt;4)-alpha-D-glucosyl](n) + ADP-alpha-D-glucose = [(1-&gt;4)-alpha-D-glucosyl](n+1) + ADP + H(+)</text>
        <dbReference type="Rhea" id="RHEA:18189"/>
        <dbReference type="Rhea" id="RHEA-COMP:9584"/>
        <dbReference type="Rhea" id="RHEA-COMP:9587"/>
        <dbReference type="ChEBI" id="CHEBI:15378"/>
        <dbReference type="ChEBI" id="CHEBI:15444"/>
        <dbReference type="ChEBI" id="CHEBI:57498"/>
        <dbReference type="ChEBI" id="CHEBI:456216"/>
        <dbReference type="EC" id="2.4.1.21"/>
    </reaction>
</comment>
<comment type="similarity">
    <text evidence="4 8">Belongs to the glycosyltransferase 1 family. Bacterial/plant glycogen synthase subfamily.</text>
</comment>
<dbReference type="GO" id="GO:0009011">
    <property type="term" value="F:alpha-1,4-glucan glucosyltransferase (ADP-glucose donor) activity"/>
    <property type="evidence" value="ECO:0007669"/>
    <property type="project" value="UniProtKB-UniRule"/>
</dbReference>
<evidence type="ECO:0000256" key="3">
    <source>
        <dbReference type="ARBA" id="ARBA00004964"/>
    </source>
</evidence>
<dbReference type="EC" id="2.4.1.21" evidence="8"/>
<dbReference type="GO" id="GO:0005829">
    <property type="term" value="C:cytosol"/>
    <property type="evidence" value="ECO:0007669"/>
    <property type="project" value="TreeGrafter"/>
</dbReference>
<dbReference type="HAMAP" id="MF_00484">
    <property type="entry name" value="Glycogen_synth"/>
    <property type="match status" value="1"/>
</dbReference>
<evidence type="ECO:0000259" key="9">
    <source>
        <dbReference type="Pfam" id="PF00534"/>
    </source>
</evidence>
<evidence type="ECO:0000256" key="8">
    <source>
        <dbReference type="HAMAP-Rule" id="MF_00484"/>
    </source>
</evidence>
<dbReference type="SUPFAM" id="SSF53756">
    <property type="entry name" value="UDP-Glycosyltransferase/glycogen phosphorylase"/>
    <property type="match status" value="1"/>
</dbReference>
<dbReference type="CDD" id="cd03791">
    <property type="entry name" value="GT5_Glycogen_synthase_DULL1-like"/>
    <property type="match status" value="1"/>
</dbReference>